<reference evidence="11" key="2">
    <citation type="submission" date="2025-09" db="UniProtKB">
        <authorList>
            <consortium name="Ensembl"/>
        </authorList>
    </citation>
    <scope>IDENTIFICATION</scope>
</reference>
<keyword evidence="7" id="KW-0472">Membrane</keyword>
<evidence type="ECO:0000256" key="9">
    <source>
        <dbReference type="ARBA" id="ARBA00023319"/>
    </source>
</evidence>
<comment type="subcellular location">
    <subcellularLocation>
        <location evidence="1">Membrane</location>
        <topology evidence="1">Single-pass membrane protein</topology>
    </subcellularLocation>
</comment>
<dbReference type="PANTHER" id="PTHR12231">
    <property type="entry name" value="CTX-RELATED TYPE I TRANSMEMBRANE PROTEIN"/>
    <property type="match status" value="1"/>
</dbReference>
<name>A0A669C3S5_ORENI</name>
<dbReference type="FunFam" id="2.60.40.10:FF:000076">
    <property type="entry name" value="Leucine-rich repeat and Ig domain-containing 4"/>
    <property type="match status" value="1"/>
</dbReference>
<dbReference type="GeneTree" id="ENSGT00940000159942"/>
<keyword evidence="8" id="KW-1015">Disulfide bond</keyword>
<evidence type="ECO:0000256" key="8">
    <source>
        <dbReference type="ARBA" id="ARBA00023157"/>
    </source>
</evidence>
<feature type="domain" description="Ig-like" evidence="10">
    <location>
        <begin position="130"/>
        <end position="221"/>
    </location>
</feature>
<evidence type="ECO:0000256" key="3">
    <source>
        <dbReference type="ARBA" id="ARBA00022692"/>
    </source>
</evidence>
<dbReference type="FunFam" id="2.60.40.10:FF:001377">
    <property type="entry name" value="Matrix remodeling associated 5"/>
    <property type="match status" value="1"/>
</dbReference>
<feature type="domain" description="Ig-like" evidence="10">
    <location>
        <begin position="29"/>
        <end position="122"/>
    </location>
</feature>
<dbReference type="InterPro" id="IPR007110">
    <property type="entry name" value="Ig-like_dom"/>
</dbReference>
<dbReference type="InterPro" id="IPR003599">
    <property type="entry name" value="Ig_sub"/>
</dbReference>
<dbReference type="SMART" id="SM00408">
    <property type="entry name" value="IGc2"/>
    <property type="match status" value="4"/>
</dbReference>
<reference evidence="11" key="1">
    <citation type="submission" date="2025-08" db="UniProtKB">
        <authorList>
            <consortium name="Ensembl"/>
        </authorList>
    </citation>
    <scope>IDENTIFICATION</scope>
</reference>
<dbReference type="InterPro" id="IPR013098">
    <property type="entry name" value="Ig_I-set"/>
</dbReference>
<evidence type="ECO:0000256" key="1">
    <source>
        <dbReference type="ARBA" id="ARBA00004167"/>
    </source>
</evidence>
<keyword evidence="12" id="KW-1185">Reference proteome</keyword>
<evidence type="ECO:0000256" key="4">
    <source>
        <dbReference type="ARBA" id="ARBA00022729"/>
    </source>
</evidence>
<feature type="domain" description="Ig-like" evidence="10">
    <location>
        <begin position="323"/>
        <end position="419"/>
    </location>
</feature>
<keyword evidence="3" id="KW-0812">Transmembrane</keyword>
<dbReference type="Proteomes" id="UP000005207">
    <property type="component" value="Unplaced"/>
</dbReference>
<dbReference type="Pfam" id="PF07679">
    <property type="entry name" value="I-set"/>
    <property type="match status" value="1"/>
</dbReference>
<evidence type="ECO:0000256" key="2">
    <source>
        <dbReference type="ARBA" id="ARBA00022614"/>
    </source>
</evidence>
<dbReference type="Ensembl" id="ENSONIT00000069389.1">
    <property type="protein sequence ID" value="ENSONIP00000042437.1"/>
    <property type="gene ID" value="ENSONIG00000004142.2"/>
</dbReference>
<dbReference type="AlphaFoldDB" id="A0A669C3S5"/>
<dbReference type="CDD" id="cd00096">
    <property type="entry name" value="Ig"/>
    <property type="match status" value="3"/>
</dbReference>
<keyword evidence="2" id="KW-0433">Leucine-rich repeat</keyword>
<sequence>MDIITLESKRLLKPDVLPLRLAVEESSVPHLGEQVGPPVTGTVGEPVSLPCRMSGSPEPYLSWILPNGKVVRRGTAVPGGLTIETNGSLYLPNPSLRDGGHYRCTAVNHYGRDGLSVQLLTTLEVWTRPPRMQLASYREATIHQGGEVHLECQADGVPAPLLSWVLPDRSVMTSAGPSTSRISVDTNGTLHISVTLPSDRGVYRCVASNSAGAASTSVRVHVSSLPPVIQQPREEHLLLSPGRPVYAHCSARGAPPPTLRWRIPDGTLVRPSQFLHGNLFVLTNGTLHIRKVGPKDSGSYECTATSNSAGERSRVVRLEVETPTYGLRGPSPVTYTRPGVAVELPCLTIATPRATVTWETPDLMQLKVMAQPRIYGNRYLSPQGSLVIQNPTSMDTGFYKCTAKNVIGVDTKATYLLITLHFCSNTEQQCTAQCSIAISHYALWPSALLDMTLPRCMLANGLDIKKSLNHLLQFALIITQVSSLLVSHPPMSGWAETIGAFPVARVQLINFFAIYMLNRLSADNVLPATPHSIAQHVSFSITTVSIHIGTNVMSYNMIVFHLLNILKKVLLGFKNVILKCCIFMC</sequence>
<dbReference type="InterPro" id="IPR036179">
    <property type="entry name" value="Ig-like_dom_sf"/>
</dbReference>
<evidence type="ECO:0000256" key="7">
    <source>
        <dbReference type="ARBA" id="ARBA00023136"/>
    </source>
</evidence>
<accession>A0A669C3S5</accession>
<dbReference type="Gene3D" id="2.60.40.10">
    <property type="entry name" value="Immunoglobulins"/>
    <property type="match status" value="4"/>
</dbReference>
<gene>
    <name evidence="11" type="primary">LOC102079651</name>
</gene>
<protein>
    <recommendedName>
        <fullName evidence="10">Ig-like domain-containing protein</fullName>
    </recommendedName>
</protein>
<evidence type="ECO:0000313" key="12">
    <source>
        <dbReference type="Proteomes" id="UP000005207"/>
    </source>
</evidence>
<dbReference type="InterPro" id="IPR003598">
    <property type="entry name" value="Ig_sub2"/>
</dbReference>
<dbReference type="SUPFAM" id="SSF48726">
    <property type="entry name" value="Immunoglobulin"/>
    <property type="match status" value="4"/>
</dbReference>
<keyword evidence="5" id="KW-0677">Repeat</keyword>
<dbReference type="InterPro" id="IPR013783">
    <property type="entry name" value="Ig-like_fold"/>
</dbReference>
<proteinExistence type="predicted"/>
<dbReference type="SMART" id="SM00409">
    <property type="entry name" value="IG"/>
    <property type="match status" value="4"/>
</dbReference>
<dbReference type="PANTHER" id="PTHR12231:SF261">
    <property type="entry name" value="IG-LIKE DOMAIN-CONTAINING PROTEIN"/>
    <property type="match status" value="1"/>
</dbReference>
<dbReference type="InterPro" id="IPR051170">
    <property type="entry name" value="Neural/epithelial_adhesion"/>
</dbReference>
<keyword evidence="9" id="KW-0393">Immunoglobulin domain</keyword>
<keyword evidence="6" id="KW-1133">Transmembrane helix</keyword>
<dbReference type="GO" id="GO:0043005">
    <property type="term" value="C:neuron projection"/>
    <property type="evidence" value="ECO:0007669"/>
    <property type="project" value="TreeGrafter"/>
</dbReference>
<evidence type="ECO:0000259" key="10">
    <source>
        <dbReference type="PROSITE" id="PS50835"/>
    </source>
</evidence>
<dbReference type="Pfam" id="PF13927">
    <property type="entry name" value="Ig_3"/>
    <property type="match status" value="3"/>
</dbReference>
<feature type="domain" description="Ig-like" evidence="10">
    <location>
        <begin position="226"/>
        <end position="317"/>
    </location>
</feature>
<keyword evidence="4" id="KW-0732">Signal</keyword>
<dbReference type="GO" id="GO:0016020">
    <property type="term" value="C:membrane"/>
    <property type="evidence" value="ECO:0007669"/>
    <property type="project" value="UniProtKB-SubCell"/>
</dbReference>
<evidence type="ECO:0000313" key="11">
    <source>
        <dbReference type="Ensembl" id="ENSONIP00000042437.1"/>
    </source>
</evidence>
<evidence type="ECO:0000256" key="5">
    <source>
        <dbReference type="ARBA" id="ARBA00022737"/>
    </source>
</evidence>
<evidence type="ECO:0000256" key="6">
    <source>
        <dbReference type="ARBA" id="ARBA00022989"/>
    </source>
</evidence>
<dbReference type="PROSITE" id="PS50835">
    <property type="entry name" value="IG_LIKE"/>
    <property type="match status" value="4"/>
</dbReference>
<organism evidence="11 12">
    <name type="scientific">Oreochromis niloticus</name>
    <name type="common">Nile tilapia</name>
    <name type="synonym">Tilapia nilotica</name>
    <dbReference type="NCBI Taxonomy" id="8128"/>
    <lineage>
        <taxon>Eukaryota</taxon>
        <taxon>Metazoa</taxon>
        <taxon>Chordata</taxon>
        <taxon>Craniata</taxon>
        <taxon>Vertebrata</taxon>
        <taxon>Euteleostomi</taxon>
        <taxon>Actinopterygii</taxon>
        <taxon>Neopterygii</taxon>
        <taxon>Teleostei</taxon>
        <taxon>Neoteleostei</taxon>
        <taxon>Acanthomorphata</taxon>
        <taxon>Ovalentaria</taxon>
        <taxon>Cichlomorphae</taxon>
        <taxon>Cichliformes</taxon>
        <taxon>Cichlidae</taxon>
        <taxon>African cichlids</taxon>
        <taxon>Pseudocrenilabrinae</taxon>
        <taxon>Oreochromini</taxon>
        <taxon>Oreochromis</taxon>
    </lineage>
</organism>